<keyword evidence="2" id="KW-0167">Capsid protein</keyword>
<reference evidence="2 3" key="1">
    <citation type="journal article" date="2016" name="Virus Res.">
        <title>Characterization of a new megabirnavirus that confers hypovirulence with the aid of a co-infecting partitivirus to the host fungus, Rosellinia necatrix.</title>
        <authorList>
            <person name="Sasaki A."/>
            <person name="Nakamura H."/>
            <person name="Suzuki N."/>
            <person name="Kanematsu S."/>
        </authorList>
    </citation>
    <scope>NUCLEOTIDE SEQUENCE [LARGE SCALE GENOMIC DNA]</scope>
</reference>
<proteinExistence type="predicted"/>
<organism evidence="2 3">
    <name type="scientific">Rosellinia necatrix megabirnavirus 2-W8</name>
    <dbReference type="NCBI Taxonomy" id="1676267"/>
    <lineage>
        <taxon>Viruses</taxon>
        <taxon>Riboviria</taxon>
        <taxon>Orthornavirae</taxon>
        <taxon>Duplornaviricota</taxon>
        <taxon>Chrymotiviricetes</taxon>
        <taxon>Ghabrivirales</taxon>
        <taxon>Alphatotivirineae</taxon>
        <taxon>Megabirnaviridae</taxon>
        <taxon>Megabirnavirus</taxon>
    </lineage>
</organism>
<keyword evidence="3" id="KW-1185">Reference proteome</keyword>
<evidence type="ECO:0000313" key="2">
    <source>
        <dbReference type="EMBL" id="BAU24261.1"/>
    </source>
</evidence>
<feature type="compositionally biased region" description="Polar residues" evidence="1">
    <location>
        <begin position="1177"/>
        <end position="1187"/>
    </location>
</feature>
<dbReference type="RefSeq" id="YP_009227123.1">
    <property type="nucleotide sequence ID" value="NC_029125.1"/>
</dbReference>
<feature type="region of interest" description="Disordered" evidence="1">
    <location>
        <begin position="1175"/>
        <end position="1258"/>
    </location>
</feature>
<keyword evidence="2" id="KW-0946">Virion</keyword>
<sequence>MVLNSYNTATVPKVVVNRHAFYQNTKAKDYSFRFAREDDAVNTLVAQLETGVVQHQVGDMNYNAGGLGSFSTILSGKKKVTHQQIGAFIDQTGHGAEGSIHSTSTVKQYGTGKEVAGAITDVRNMLGGVYDRKHPGVHKLGTLAATYTDDAPDGLTPIFERLVRGAMHTTAYNAHRQPAPVAGVAPADPMGYTPKQYYHDSRRIMPHRQVALVPQAANVMPHASLINNSAENILANMDVNVTNELTRTLLTISEVPSFRAAELRDIVAVLDACTKANLGFDVHADQMNEHSTYTHGVSRVHDFLILDMCNFYSRCFTDEAAANDNGFENLNDPAPNLIPLPANNGLQPGVALWFGFAGNAANRTGVCNPRSWMNAIAFLLELEGGREACAIAFNNVVEQTTRFFGPNVTMLASPPVVRADPDTFGSAHRVLRQRLGWMYCNIIRTPNSAGDAWLDKQHNQWPTHPKLGRYDDRAAAAGAGAANAATIDQTLARNLRNELFNNAAAAAPGALENARFDFVWADVAHNGPGQAMLENMSGGVDPLNDQLVRRWGDYVPIFGTGVAAANPGEQNTAPPLGPLTITEVDNFWWRFFLNVSLESDEVVEDFLRLMPSSLLSELLIWLTDSELRGGDAFNVRWEVPAALQVVDGRRMTLPIPGNKQHYANPAHMRNFAWVNREEVHYASEFVGNICVPAYTGLAAFWGYVKDTRTGRVTEDDERLAARFRVMTSDKLMSLAFALGGQMRCAADAMAMELSLCRSTIARMQGHILTDNAALDAELVDTDVINAQQSMKGYRNTCLAEYDSLAVGMGIYTMMGTYSRYVECDVRFNGETWNLRRNRQTAFAAYRCLHPLMFEYFCPGANMGGGMLAGQTQVERVESGCVKTFPALFKPEDDSIIDLEIYAAAQQYAIIAGYHIDYTMRSLVKRTGDGTGAQFYELFNPYLRHQIRTSDCGPGSPLLAVSPLSFYVSTFNVDLFEQEGSFKVAKLDLAQQTFIHRTMGWFATTCGDAGRPNAFPHGTQRLANSDIGVNRRFGAAWGAHGTMKPTWGMATQRRRNRDDRFDLVATRVFEIQDATGQVRREYSVYTNQGFALVHAPHGWDTWVQSNRGLIFTQSYGAAQHQQVDRSASGFKFCRNRLTFRMAAMSDDYEFTMHPLAKAELMPVEKMEMTAVVTVGEGETQSRVSTSRMGSALSDMGGKRGDGGLRPRGPRTNVTPVEKPIPGTVEHLEVPLTAGTPASQAATLVPEQGDRVSDPLVPKN</sequence>
<protein>
    <submittedName>
        <fullName evidence="2">Putative coat protein</fullName>
    </submittedName>
</protein>
<dbReference type="KEGG" id="vg:26798112"/>
<dbReference type="GO" id="GO:0019028">
    <property type="term" value="C:viral capsid"/>
    <property type="evidence" value="ECO:0007669"/>
    <property type="project" value="UniProtKB-KW"/>
</dbReference>
<evidence type="ECO:0000313" key="3">
    <source>
        <dbReference type="Proteomes" id="UP000201369"/>
    </source>
</evidence>
<evidence type="ECO:0000256" key="1">
    <source>
        <dbReference type="SAM" id="MobiDB-lite"/>
    </source>
</evidence>
<dbReference type="GeneID" id="26798112"/>
<dbReference type="EMBL" id="LC062704">
    <property type="protein sequence ID" value="BAU24261.1"/>
    <property type="molecule type" value="Genomic_RNA"/>
</dbReference>
<dbReference type="Proteomes" id="UP000201369">
    <property type="component" value="Genome"/>
</dbReference>
<accession>A0A0U5BZK0</accession>
<name>A0A0U5BZK0_9VIRU</name>